<dbReference type="Proteomes" id="UP000061135">
    <property type="component" value="Chromosome"/>
</dbReference>
<keyword evidence="6" id="KW-0966">Cell projection</keyword>
<dbReference type="AlphaFoldDB" id="A0A0E3ZIY3"/>
<keyword evidence="6" id="KW-0969">Cilium</keyword>
<keyword evidence="4" id="KW-1005">Bacterial flagellum biogenesis</keyword>
<comment type="similarity">
    <text evidence="4">Belongs to the FlgA family.</text>
</comment>
<comment type="function">
    <text evidence="4">Involved in the assembly process of the P-ring formation. It may associate with FlgF on the rod constituting a structure essential for the P-ring assembly or may act as a modulator protein for the P-ring assembly.</text>
</comment>
<dbReference type="HOGENOM" id="CLU_070510_2_1_4"/>
<sequence length="228" mass="24991">MPLFNRFLMGFLLSTLSLGLHAALPPEIEQAIKRFIQKSPTVNGLRVETEWLESNLTIPACLGGNVEILTPLGSRLWGRSIIQLRCTKAAWLINVPVNIHAYGDYVVASRYLPFGQKLEIGDIRVIEGDLTVLPDDVLRNPRAAYERILGKALQMGMPIGLNDLKESAVIKVGDPVRIQLTGKDFQVSGEGIAQTPGMIGDMVRVRLSDGQVLQGKVLRPGIIGVNME</sequence>
<dbReference type="Pfam" id="PF13144">
    <property type="entry name" value="ChapFlgA"/>
    <property type="match status" value="1"/>
</dbReference>
<dbReference type="PANTHER" id="PTHR36307:SF1">
    <property type="entry name" value="FLAGELLA BASAL BODY P-RING FORMATION PROTEIN FLGA"/>
    <property type="match status" value="1"/>
</dbReference>
<accession>A0A0E3ZIY3</accession>
<evidence type="ECO:0000256" key="4">
    <source>
        <dbReference type="RuleBase" id="RU362063"/>
    </source>
</evidence>
<reference evidence="6 7" key="1">
    <citation type="submission" date="2014-03" db="EMBL/GenBank/DDBJ databases">
        <title>Genome of Polynucleobacter strain MWH-MoK4.</title>
        <authorList>
            <person name="Hahn M.W."/>
        </authorList>
    </citation>
    <scope>NUCLEOTIDE SEQUENCE [LARGE SCALE GENOMIC DNA]</scope>
    <source>
        <strain evidence="6 7">MWH-MoK4</strain>
    </source>
</reference>
<dbReference type="NCBIfam" id="TIGR03170">
    <property type="entry name" value="flgA_cterm"/>
    <property type="match status" value="1"/>
</dbReference>
<dbReference type="Gene3D" id="2.30.30.760">
    <property type="match status" value="1"/>
</dbReference>
<feature type="chain" id="PRO_5005116643" description="Flagella basal body P-ring formation protein FlgA" evidence="4">
    <location>
        <begin position="23"/>
        <end position="228"/>
    </location>
</feature>
<keyword evidence="6" id="KW-0282">Flagellum</keyword>
<dbReference type="CDD" id="cd11614">
    <property type="entry name" value="SAF_CpaB_FlgA_like"/>
    <property type="match status" value="1"/>
</dbReference>
<keyword evidence="2 4" id="KW-0732">Signal</keyword>
<dbReference type="RefSeq" id="WP_046329669.1">
    <property type="nucleotide sequence ID" value="NZ_CP007501.1"/>
</dbReference>
<organism evidence="6 7">
    <name type="scientific">Polynucleobacter duraquae</name>
    <dbReference type="NCBI Taxonomy" id="1835254"/>
    <lineage>
        <taxon>Bacteria</taxon>
        <taxon>Pseudomonadati</taxon>
        <taxon>Pseudomonadota</taxon>
        <taxon>Betaproteobacteria</taxon>
        <taxon>Burkholderiales</taxon>
        <taxon>Burkholderiaceae</taxon>
        <taxon>Polynucleobacter</taxon>
    </lineage>
</organism>
<comment type="subcellular location">
    <subcellularLocation>
        <location evidence="1 4">Periplasm</location>
    </subcellularLocation>
</comment>
<protein>
    <recommendedName>
        <fullName evidence="4">Flagella basal body P-ring formation protein FlgA</fullName>
    </recommendedName>
</protein>
<dbReference type="PATRIC" id="fig|576611.7.peg.423"/>
<proteinExistence type="inferred from homology"/>
<dbReference type="SMART" id="SM00858">
    <property type="entry name" value="SAF"/>
    <property type="match status" value="1"/>
</dbReference>
<evidence type="ECO:0000256" key="3">
    <source>
        <dbReference type="ARBA" id="ARBA00022764"/>
    </source>
</evidence>
<dbReference type="OrthoDB" id="8561436at2"/>
<evidence type="ECO:0000256" key="1">
    <source>
        <dbReference type="ARBA" id="ARBA00004418"/>
    </source>
</evidence>
<feature type="signal peptide" evidence="4">
    <location>
        <begin position="1"/>
        <end position="22"/>
    </location>
</feature>
<evidence type="ECO:0000313" key="7">
    <source>
        <dbReference type="Proteomes" id="UP000061135"/>
    </source>
</evidence>
<dbReference type="InterPro" id="IPR013974">
    <property type="entry name" value="SAF"/>
</dbReference>
<dbReference type="KEGG" id="pdq:CL55_00004220"/>
<evidence type="ECO:0000259" key="5">
    <source>
        <dbReference type="SMART" id="SM00858"/>
    </source>
</evidence>
<evidence type="ECO:0000256" key="2">
    <source>
        <dbReference type="ARBA" id="ARBA00022729"/>
    </source>
</evidence>
<dbReference type="GO" id="GO:0042597">
    <property type="term" value="C:periplasmic space"/>
    <property type="evidence" value="ECO:0007669"/>
    <property type="project" value="UniProtKB-SubCell"/>
</dbReference>
<dbReference type="STRING" id="1835254.CL55_00004220"/>
<name>A0A0E3ZIY3_9BURK</name>
<gene>
    <name evidence="6" type="ORF">CL55_00004220</name>
</gene>
<dbReference type="InterPro" id="IPR017585">
    <property type="entry name" value="SAF_FlgA"/>
</dbReference>
<dbReference type="EMBL" id="CP007501">
    <property type="protein sequence ID" value="AKD24755.1"/>
    <property type="molecule type" value="Genomic_DNA"/>
</dbReference>
<keyword evidence="3 4" id="KW-0574">Periplasm</keyword>
<dbReference type="InterPro" id="IPR039246">
    <property type="entry name" value="Flagellar_FlgA"/>
</dbReference>
<evidence type="ECO:0000313" key="6">
    <source>
        <dbReference type="EMBL" id="AKD24755.1"/>
    </source>
</evidence>
<dbReference type="GO" id="GO:0044780">
    <property type="term" value="P:bacterial-type flagellum assembly"/>
    <property type="evidence" value="ECO:0007669"/>
    <property type="project" value="InterPro"/>
</dbReference>
<dbReference type="PANTHER" id="PTHR36307">
    <property type="entry name" value="FLAGELLA BASAL BODY P-RING FORMATION PROTEIN FLGA"/>
    <property type="match status" value="1"/>
</dbReference>
<feature type="domain" description="SAF" evidence="5">
    <location>
        <begin position="103"/>
        <end position="165"/>
    </location>
</feature>
<keyword evidence="7" id="KW-1185">Reference proteome</keyword>